<organism evidence="1 2">
    <name type="scientific">Dubosiella muris</name>
    <dbReference type="NCBI Taxonomy" id="3038133"/>
    <lineage>
        <taxon>Bacteria</taxon>
        <taxon>Bacillati</taxon>
        <taxon>Bacillota</taxon>
        <taxon>Erysipelotrichia</taxon>
        <taxon>Erysipelotrichales</taxon>
        <taxon>Erysipelotrichaceae</taxon>
        <taxon>Dubosiella</taxon>
    </lineage>
</organism>
<protein>
    <submittedName>
        <fullName evidence="1">Uncharacterized protein</fullName>
    </submittedName>
</protein>
<proteinExistence type="predicted"/>
<keyword evidence="2" id="KW-1185">Reference proteome</keyword>
<evidence type="ECO:0000313" key="1">
    <source>
        <dbReference type="EMBL" id="TGY64800.1"/>
    </source>
</evidence>
<comment type="caution">
    <text evidence="1">The sequence shown here is derived from an EMBL/GenBank/DDBJ whole genome shotgun (WGS) entry which is preliminary data.</text>
</comment>
<dbReference type="EMBL" id="SRYG01000034">
    <property type="protein sequence ID" value="TGY64800.1"/>
    <property type="molecule type" value="Genomic_DNA"/>
</dbReference>
<gene>
    <name evidence="1" type="ORF">E5336_11640</name>
</gene>
<name>A0AC61R476_9FIRM</name>
<sequence>MKNIKICLLIGALLCGCAAPTPEKPEKSEDKTTQKQEINLEKNVKGLELDKLYMEVKTKGNDFLKGITYDKKVVKEVLVDTSNVNYEKEGTYEIVYTIVPVDSKMEPVEKKVQIEVVSPEKAEELKKEGHDVITNETVNEDKKQEESEKKEEESKGEEQKPSTGNSNSETTGSVSSGNNSTGSGNNAGNNGSSTNTGSNTSKPSTGGNSNQGSQKPNTPSHTHNWVQQYTTVHHPEKGHNEQYVVKEAWTESVPIYEEVALTICNTCGADITGKVNPHIEAHMLNGENGSYRTEWKTIQTGTNTINHPAEYGTRYVVDQAAYDEQVPAGFKCSCGATK</sequence>
<evidence type="ECO:0000313" key="2">
    <source>
        <dbReference type="Proteomes" id="UP000308836"/>
    </source>
</evidence>
<reference evidence="1" key="1">
    <citation type="submission" date="2019-04" db="EMBL/GenBank/DDBJ databases">
        <title>Microbes associate with the intestines of laboratory mice.</title>
        <authorList>
            <person name="Navarre W."/>
            <person name="Wong E."/>
            <person name="Huang K."/>
            <person name="Tropini C."/>
            <person name="Ng K."/>
            <person name="Yu B."/>
        </authorList>
    </citation>
    <scope>NUCLEOTIDE SEQUENCE</scope>
    <source>
        <strain evidence="1">NM09_H32</strain>
    </source>
</reference>
<accession>A0AC61R476</accession>
<dbReference type="Proteomes" id="UP000308836">
    <property type="component" value="Unassembled WGS sequence"/>
</dbReference>